<dbReference type="SUPFAM" id="SSF53383">
    <property type="entry name" value="PLP-dependent transferases"/>
    <property type="match status" value="1"/>
</dbReference>
<dbReference type="EMBL" id="BMHT01000006">
    <property type="protein sequence ID" value="GGF20616.1"/>
    <property type="molecule type" value="Genomic_DNA"/>
</dbReference>
<reference evidence="5" key="1">
    <citation type="journal article" date="2019" name="Int. J. Syst. Evol. Microbiol.">
        <title>The Global Catalogue of Microorganisms (GCM) 10K type strain sequencing project: providing services to taxonomists for standard genome sequencing and annotation.</title>
        <authorList>
            <consortium name="The Broad Institute Genomics Platform"/>
            <consortium name="The Broad Institute Genome Sequencing Center for Infectious Disease"/>
            <person name="Wu L."/>
            <person name="Ma J."/>
        </authorList>
    </citation>
    <scope>NUCLEOTIDE SEQUENCE [LARGE SCALE GENOMIC DNA]</scope>
    <source>
        <strain evidence="5">CGMCC 1.15197</strain>
    </source>
</reference>
<evidence type="ECO:0000313" key="5">
    <source>
        <dbReference type="Proteomes" id="UP000632273"/>
    </source>
</evidence>
<dbReference type="Gene3D" id="3.40.640.10">
    <property type="entry name" value="Type I PLP-dependent aspartate aminotransferase-like (Major domain)"/>
    <property type="match status" value="1"/>
</dbReference>
<sequence length="370" mass="40125">MAIPFLSFGPQNQQIRAQVLAAMTQVFDSEWYVLGESVKRFEAEYAVFNQTTACVGVANGLDALHLALKALGIQAGDEVLVPSNTYIATWLAVSLVGATPVPVEPNLGTYNLDPARLEAAITPRTRAIMPVHLYGEACEMPAIMTIAEAHGLHVVEDNAQAQGASFGGQLTGSFGAINATSFYPGKNLGALGDAGAITTNDEKLAQQIRILRNYGSQQKYYNEVLGYNSRLDELQAAILSAKLPMLTEWTQQRQALAAQYQEALAGLSGLQLPQVAPNATHVYHLYVVRTPHRDALQRYLAEREIGTLIHYPVPPHLQVAYQNLGYKAGDFPLAEEIAATCLSLPLWPGMSPGQVQTVAEHIRAFYTAHA</sequence>
<protein>
    <submittedName>
        <fullName evidence="4">Aminotransferase</fullName>
    </submittedName>
</protein>
<dbReference type="PIRSF" id="PIRSF000390">
    <property type="entry name" value="PLP_StrS"/>
    <property type="match status" value="1"/>
</dbReference>
<dbReference type="GO" id="GO:0008483">
    <property type="term" value="F:transaminase activity"/>
    <property type="evidence" value="ECO:0007669"/>
    <property type="project" value="UniProtKB-KW"/>
</dbReference>
<evidence type="ECO:0000256" key="1">
    <source>
        <dbReference type="ARBA" id="ARBA00022898"/>
    </source>
</evidence>
<keyword evidence="5" id="KW-1185">Reference proteome</keyword>
<dbReference type="Pfam" id="PF01041">
    <property type="entry name" value="DegT_DnrJ_EryC1"/>
    <property type="match status" value="1"/>
</dbReference>
<proteinExistence type="inferred from homology"/>
<dbReference type="PANTHER" id="PTHR30244">
    <property type="entry name" value="TRANSAMINASE"/>
    <property type="match status" value="1"/>
</dbReference>
<dbReference type="Proteomes" id="UP000632273">
    <property type="component" value="Unassembled WGS sequence"/>
</dbReference>
<keyword evidence="4" id="KW-0032">Aminotransferase</keyword>
<evidence type="ECO:0000256" key="3">
    <source>
        <dbReference type="RuleBase" id="RU004508"/>
    </source>
</evidence>
<dbReference type="Gene3D" id="3.90.1150.10">
    <property type="entry name" value="Aspartate Aminotransferase, domain 1"/>
    <property type="match status" value="1"/>
</dbReference>
<dbReference type="InterPro" id="IPR000653">
    <property type="entry name" value="DegT/StrS_aminotransferase"/>
</dbReference>
<comment type="similarity">
    <text evidence="2 3">Belongs to the DegT/DnrJ/EryC1 family.</text>
</comment>
<keyword evidence="4" id="KW-0808">Transferase</keyword>
<dbReference type="InterPro" id="IPR015421">
    <property type="entry name" value="PyrdxlP-dep_Trfase_major"/>
</dbReference>
<dbReference type="InterPro" id="IPR015424">
    <property type="entry name" value="PyrdxlP-dep_Trfase"/>
</dbReference>
<name>A0ABQ1ULA9_9BACT</name>
<organism evidence="4 5">
    <name type="scientific">Hymenobacter cavernae</name>
    <dbReference type="NCBI Taxonomy" id="2044852"/>
    <lineage>
        <taxon>Bacteria</taxon>
        <taxon>Pseudomonadati</taxon>
        <taxon>Bacteroidota</taxon>
        <taxon>Cytophagia</taxon>
        <taxon>Cytophagales</taxon>
        <taxon>Hymenobacteraceae</taxon>
        <taxon>Hymenobacter</taxon>
    </lineage>
</organism>
<keyword evidence="1 3" id="KW-0663">Pyridoxal phosphate</keyword>
<comment type="caution">
    <text evidence="4">The sequence shown here is derived from an EMBL/GenBank/DDBJ whole genome shotgun (WGS) entry which is preliminary data.</text>
</comment>
<accession>A0ABQ1ULA9</accession>
<evidence type="ECO:0000313" key="4">
    <source>
        <dbReference type="EMBL" id="GGF20616.1"/>
    </source>
</evidence>
<gene>
    <name evidence="4" type="ORF">GCM10011383_35340</name>
</gene>
<evidence type="ECO:0000256" key="2">
    <source>
        <dbReference type="ARBA" id="ARBA00037999"/>
    </source>
</evidence>
<dbReference type="RefSeq" id="WP_188815352.1">
    <property type="nucleotide sequence ID" value="NZ_BMHT01000006.1"/>
</dbReference>
<dbReference type="CDD" id="cd00616">
    <property type="entry name" value="AHBA_syn"/>
    <property type="match status" value="1"/>
</dbReference>
<dbReference type="PANTHER" id="PTHR30244:SF36">
    <property type="entry name" value="3-OXO-GLUCOSE-6-PHOSPHATE:GLUTAMATE AMINOTRANSFERASE"/>
    <property type="match status" value="1"/>
</dbReference>
<dbReference type="InterPro" id="IPR015422">
    <property type="entry name" value="PyrdxlP-dep_Trfase_small"/>
</dbReference>